<dbReference type="Proteomes" id="UP000749559">
    <property type="component" value="Unassembled WGS sequence"/>
</dbReference>
<keyword evidence="7" id="KW-0812">Transmembrane</keyword>
<evidence type="ECO:0000313" key="12">
    <source>
        <dbReference type="EMBL" id="CAH1795305.1"/>
    </source>
</evidence>
<dbReference type="UniPathway" id="UPA00378"/>
<proteinExistence type="inferred from homology"/>
<evidence type="ECO:0000256" key="2">
    <source>
        <dbReference type="ARBA" id="ARBA00004922"/>
    </source>
</evidence>
<evidence type="ECO:0000256" key="7">
    <source>
        <dbReference type="ARBA" id="ARBA00022692"/>
    </source>
</evidence>
<keyword evidence="10" id="KW-1133">Transmembrane helix</keyword>
<evidence type="ECO:0000256" key="11">
    <source>
        <dbReference type="ARBA" id="ARBA00023136"/>
    </source>
</evidence>
<dbReference type="InterPro" id="IPR003378">
    <property type="entry name" value="Fringe-like_glycosylTrfase"/>
</dbReference>
<comment type="subcellular location">
    <subcellularLocation>
        <location evidence="1">Membrane</location>
        <topology evidence="1">Single-pass type II membrane protein</topology>
    </subcellularLocation>
</comment>
<dbReference type="EMBL" id="CAIIXF020000009">
    <property type="protein sequence ID" value="CAH1795305.1"/>
    <property type="molecule type" value="Genomic_DNA"/>
</dbReference>
<dbReference type="Pfam" id="PF02434">
    <property type="entry name" value="Fringe"/>
    <property type="match status" value="1"/>
</dbReference>
<dbReference type="OrthoDB" id="414175at2759"/>
<keyword evidence="5" id="KW-0328">Glycosyltransferase</keyword>
<evidence type="ECO:0000256" key="6">
    <source>
        <dbReference type="ARBA" id="ARBA00022679"/>
    </source>
</evidence>
<dbReference type="GO" id="GO:0016020">
    <property type="term" value="C:membrane"/>
    <property type="evidence" value="ECO:0007669"/>
    <property type="project" value="UniProtKB-SubCell"/>
</dbReference>
<evidence type="ECO:0000256" key="5">
    <source>
        <dbReference type="ARBA" id="ARBA00022676"/>
    </source>
</evidence>
<comment type="similarity">
    <text evidence="3">Belongs to the glycosyltransferase 31 family. Beta3-Gal-T subfamily.</text>
</comment>
<keyword evidence="9" id="KW-0735">Signal-anchor</keyword>
<evidence type="ECO:0000256" key="1">
    <source>
        <dbReference type="ARBA" id="ARBA00004606"/>
    </source>
</evidence>
<evidence type="ECO:0000256" key="10">
    <source>
        <dbReference type="ARBA" id="ARBA00022989"/>
    </source>
</evidence>
<dbReference type="Gene3D" id="3.90.550.50">
    <property type="match status" value="1"/>
</dbReference>
<protein>
    <recommendedName>
        <fullName evidence="4">N-acetylgalactosaminide beta-1,3-galactosyltransferase</fullName>
        <ecNumber evidence="4">2.4.1.122</ecNumber>
    </recommendedName>
</protein>
<dbReference type="EC" id="2.4.1.122" evidence="4"/>
<gene>
    <name evidence="12" type="ORF">OFUS_LOCUS19866</name>
</gene>
<comment type="caution">
    <text evidence="12">The sequence shown here is derived from an EMBL/GenBank/DDBJ whole genome shotgun (WGS) entry which is preliminary data.</text>
</comment>
<evidence type="ECO:0000256" key="9">
    <source>
        <dbReference type="ARBA" id="ARBA00022968"/>
    </source>
</evidence>
<keyword evidence="13" id="KW-1185">Reference proteome</keyword>
<comment type="pathway">
    <text evidence="2">Protein modification; protein glycosylation.</text>
</comment>
<organism evidence="12 13">
    <name type="scientific">Owenia fusiformis</name>
    <name type="common">Polychaete worm</name>
    <dbReference type="NCBI Taxonomy" id="6347"/>
    <lineage>
        <taxon>Eukaryota</taxon>
        <taxon>Metazoa</taxon>
        <taxon>Spiralia</taxon>
        <taxon>Lophotrochozoa</taxon>
        <taxon>Annelida</taxon>
        <taxon>Polychaeta</taxon>
        <taxon>Sedentaria</taxon>
        <taxon>Canalipalpata</taxon>
        <taxon>Sabellida</taxon>
        <taxon>Oweniida</taxon>
        <taxon>Oweniidae</taxon>
        <taxon>Owenia</taxon>
    </lineage>
</organism>
<keyword evidence="6" id="KW-0808">Transferase</keyword>
<dbReference type="GO" id="GO:0016263">
    <property type="term" value="F:glycoprotein-N-acetylgalactosamine 3-beta-galactosyltransferase activity"/>
    <property type="evidence" value="ECO:0007669"/>
    <property type="project" value="UniProtKB-EC"/>
</dbReference>
<evidence type="ECO:0000313" key="13">
    <source>
        <dbReference type="Proteomes" id="UP000749559"/>
    </source>
</evidence>
<name>A0A8J1U6U2_OWEFU</name>
<accession>A0A8J1U6U2</accession>
<evidence type="ECO:0000256" key="3">
    <source>
        <dbReference type="ARBA" id="ARBA00006462"/>
    </source>
</evidence>
<keyword evidence="8" id="KW-0547">Nucleotide-binding</keyword>
<dbReference type="PANTHER" id="PTHR23033:SF14">
    <property type="entry name" value="GLYCOPROTEIN-N-ACETYLGALACTOSAMINE 3-BETA-GALACTOSYLTRANSFERASE 1-RELATED"/>
    <property type="match status" value="1"/>
</dbReference>
<sequence length="349" mass="40247">MVSVRLGIRGIKYKKLILVIGTVLILVLIVGSYFKHQNNKLQKFIPKRYEEDGLYDFRQLPNIPTANGEYHLEAENDEEAQRLKTQVRVLCMIITNAANLPRKAMAVKDTWAKRCNKYVFITDEEDKKFGTVGVHAEGRDHLTAKTIAGFKYVYENYRNDYDWFFKTDDDTYVIVENLRYLLSHYHSTQSVYIGHHFDNVEIANKAGYMSGGGGYALSKAALEQFVTVGVNESHPLALCRRDYGAEDAAIGRCMNKLGIKPAFSLDVHKRETFHPFNVFTHLTGDFPSWYNKYKQNPVKGRDSLSDYSITFHYVDPIMMYTMDHLIYHLHTYGIVKGKPPKKVFKIEQT</sequence>
<evidence type="ECO:0000256" key="8">
    <source>
        <dbReference type="ARBA" id="ARBA00022741"/>
    </source>
</evidence>
<dbReference type="InterPro" id="IPR026050">
    <property type="entry name" value="C1GALT1/C1GALT1_chp1"/>
</dbReference>
<dbReference type="PANTHER" id="PTHR23033">
    <property type="entry name" value="BETA1,3-GALACTOSYLTRANSFERASE"/>
    <property type="match status" value="1"/>
</dbReference>
<keyword evidence="11" id="KW-0472">Membrane</keyword>
<reference evidence="12" key="1">
    <citation type="submission" date="2022-03" db="EMBL/GenBank/DDBJ databases">
        <authorList>
            <person name="Martin C."/>
        </authorList>
    </citation>
    <scope>NUCLEOTIDE SEQUENCE</scope>
</reference>
<evidence type="ECO:0000256" key="4">
    <source>
        <dbReference type="ARBA" id="ARBA00012557"/>
    </source>
</evidence>
<dbReference type="GO" id="GO:0000166">
    <property type="term" value="F:nucleotide binding"/>
    <property type="evidence" value="ECO:0007669"/>
    <property type="project" value="UniProtKB-KW"/>
</dbReference>
<dbReference type="AlphaFoldDB" id="A0A8J1U6U2"/>